<keyword evidence="4" id="KW-0966">Cell projection</keyword>
<dbReference type="GO" id="GO:0016887">
    <property type="term" value="F:ATP hydrolysis activity"/>
    <property type="evidence" value="ECO:0007669"/>
    <property type="project" value="TreeGrafter"/>
</dbReference>
<protein>
    <submittedName>
        <fullName evidence="4">Flagellar biosynthesis protein FlhG</fullName>
    </submittedName>
</protein>
<dbReference type="SUPFAM" id="SSF52540">
    <property type="entry name" value="P-loop containing nucleoside triphosphate hydrolases"/>
    <property type="match status" value="1"/>
</dbReference>
<dbReference type="InterPro" id="IPR027417">
    <property type="entry name" value="P-loop_NTPase"/>
</dbReference>
<dbReference type="EMBL" id="FRAU01000010">
    <property type="protein sequence ID" value="SHL00785.1"/>
    <property type="molecule type" value="Genomic_DNA"/>
</dbReference>
<reference evidence="5" key="1">
    <citation type="submission" date="2016-11" db="EMBL/GenBank/DDBJ databases">
        <authorList>
            <person name="Varghese N."/>
            <person name="Submissions S."/>
        </authorList>
    </citation>
    <scope>NUCLEOTIDE SEQUENCE [LARGE SCALE GENOMIC DNA]</scope>
    <source>
        <strain evidence="5">DSM 22212</strain>
    </source>
</reference>
<keyword evidence="4" id="KW-0282">Flagellum</keyword>
<keyword evidence="4" id="KW-0969">Cilium</keyword>
<evidence type="ECO:0000256" key="2">
    <source>
        <dbReference type="ARBA" id="ARBA00022840"/>
    </source>
</evidence>
<feature type="domain" description="CobQ/CobB/MinD/ParA nucleotide binding" evidence="3">
    <location>
        <begin position="8"/>
        <end position="224"/>
    </location>
</feature>
<evidence type="ECO:0000313" key="5">
    <source>
        <dbReference type="Proteomes" id="UP000185812"/>
    </source>
</evidence>
<accession>A0A1M6X4S3</accession>
<name>A0A1M6X4S3_9BACT</name>
<gene>
    <name evidence="4" type="ORF">SAMN04488087_2496</name>
</gene>
<evidence type="ECO:0000313" key="4">
    <source>
        <dbReference type="EMBL" id="SHL00785.1"/>
    </source>
</evidence>
<evidence type="ECO:0000259" key="3">
    <source>
        <dbReference type="Pfam" id="PF01656"/>
    </source>
</evidence>
<dbReference type="RefSeq" id="WP_072716301.1">
    <property type="nucleotide sequence ID" value="NZ_FRAU01000010.1"/>
</dbReference>
<dbReference type="GO" id="GO:0005524">
    <property type="term" value="F:ATP binding"/>
    <property type="evidence" value="ECO:0007669"/>
    <property type="project" value="UniProtKB-KW"/>
</dbReference>
<keyword evidence="1" id="KW-0547">Nucleotide-binding</keyword>
<dbReference type="InterPro" id="IPR002586">
    <property type="entry name" value="CobQ/CobB/MinD/ParA_Nub-bd_dom"/>
</dbReference>
<evidence type="ECO:0000256" key="1">
    <source>
        <dbReference type="ARBA" id="ARBA00022741"/>
    </source>
</evidence>
<keyword evidence="2" id="KW-0067">ATP-binding</keyword>
<keyword evidence="5" id="KW-1185">Reference proteome</keyword>
<dbReference type="PANTHER" id="PTHR43384:SF6">
    <property type="entry name" value="SEPTUM SITE-DETERMINING PROTEIN MIND HOMOLOG, CHLOROPLASTIC"/>
    <property type="match status" value="1"/>
</dbReference>
<dbReference type="OrthoDB" id="9816297at2"/>
<dbReference type="AlphaFoldDB" id="A0A1M6X4S3"/>
<dbReference type="InterPro" id="IPR050625">
    <property type="entry name" value="ParA/MinD_ATPase"/>
</dbReference>
<dbReference type="GO" id="GO:0005829">
    <property type="term" value="C:cytosol"/>
    <property type="evidence" value="ECO:0007669"/>
    <property type="project" value="TreeGrafter"/>
</dbReference>
<dbReference type="GO" id="GO:0051782">
    <property type="term" value="P:negative regulation of cell division"/>
    <property type="evidence" value="ECO:0007669"/>
    <property type="project" value="TreeGrafter"/>
</dbReference>
<dbReference type="PANTHER" id="PTHR43384">
    <property type="entry name" value="SEPTUM SITE-DETERMINING PROTEIN MIND HOMOLOG, CHLOROPLASTIC-RELATED"/>
    <property type="match status" value="1"/>
</dbReference>
<proteinExistence type="predicted"/>
<dbReference type="Proteomes" id="UP000185812">
    <property type="component" value="Unassembled WGS sequence"/>
</dbReference>
<organism evidence="4 5">
    <name type="scientific">Rhodothermus profundi</name>
    <dbReference type="NCBI Taxonomy" id="633813"/>
    <lineage>
        <taxon>Bacteria</taxon>
        <taxon>Pseudomonadati</taxon>
        <taxon>Rhodothermota</taxon>
        <taxon>Rhodothermia</taxon>
        <taxon>Rhodothermales</taxon>
        <taxon>Rhodothermaceae</taxon>
        <taxon>Rhodothermus</taxon>
    </lineage>
</organism>
<dbReference type="Pfam" id="PF01656">
    <property type="entry name" value="CbiA"/>
    <property type="match status" value="1"/>
</dbReference>
<dbReference type="Gene3D" id="3.40.50.300">
    <property type="entry name" value="P-loop containing nucleotide triphosphate hydrolases"/>
    <property type="match status" value="1"/>
</dbReference>
<dbReference type="STRING" id="633813.SAMN04488087_2496"/>
<sequence length="257" mass="27739">MKRRSTVVAIVSGKGGVGKSITAVNLAETLAVLGERVALIDADFGQGACGILLNETPPASALDLARGRVELDEVLHPTRSGFTLVQAVAEPGQADGHHEALYQTLDWLLKELQHSHTFVLIDAPAGTEGPVRWALDRAHLGLLIIVGEPTAIADAYRLCKLLWQRAPHYPLGCLVNFADTEAEARSVAGRFAQLTQHFLHHQPMYLGWVPFSAQVRQSVHRQQPAVQTPGPVRNAFQRLAEALVRGAIAQPASCHAS</sequence>
<dbReference type="GO" id="GO:0009898">
    <property type="term" value="C:cytoplasmic side of plasma membrane"/>
    <property type="evidence" value="ECO:0007669"/>
    <property type="project" value="TreeGrafter"/>
</dbReference>